<feature type="chain" id="PRO_5021026006" description="Porin-like protein" evidence="1">
    <location>
        <begin position="25"/>
        <end position="443"/>
    </location>
</feature>
<dbReference type="OrthoDB" id="197869at2"/>
<dbReference type="Proteomes" id="UP000294593">
    <property type="component" value="Unassembled WGS sequence"/>
</dbReference>
<dbReference type="RefSeq" id="WP_133605874.1">
    <property type="nucleotide sequence ID" value="NZ_SNXW01000001.1"/>
</dbReference>
<accession>A0A4R6RND3</accession>
<gene>
    <name evidence="2" type="ORF">EV672_101386</name>
</gene>
<organism evidence="2 3">
    <name type="scientific">Aquabacterium commune</name>
    <dbReference type="NCBI Taxonomy" id="70586"/>
    <lineage>
        <taxon>Bacteria</taxon>
        <taxon>Pseudomonadati</taxon>
        <taxon>Pseudomonadota</taxon>
        <taxon>Betaproteobacteria</taxon>
        <taxon>Burkholderiales</taxon>
        <taxon>Aquabacterium</taxon>
    </lineage>
</organism>
<name>A0A4R6RND3_9BURK</name>
<dbReference type="EMBL" id="SNXW01000001">
    <property type="protein sequence ID" value="TDP88241.1"/>
    <property type="molecule type" value="Genomic_DNA"/>
</dbReference>
<dbReference type="Gene3D" id="2.40.160.10">
    <property type="entry name" value="Porin"/>
    <property type="match status" value="1"/>
</dbReference>
<feature type="signal peptide" evidence="1">
    <location>
        <begin position="1"/>
        <end position="24"/>
    </location>
</feature>
<proteinExistence type="predicted"/>
<keyword evidence="3" id="KW-1185">Reference proteome</keyword>
<dbReference type="SUPFAM" id="SSF56935">
    <property type="entry name" value="Porins"/>
    <property type="match status" value="1"/>
</dbReference>
<protein>
    <recommendedName>
        <fullName evidence="4">Porin-like protein</fullName>
    </recommendedName>
</protein>
<comment type="caution">
    <text evidence="2">The sequence shown here is derived from an EMBL/GenBank/DDBJ whole genome shotgun (WGS) entry which is preliminary data.</text>
</comment>
<evidence type="ECO:0000313" key="3">
    <source>
        <dbReference type="Proteomes" id="UP000294593"/>
    </source>
</evidence>
<keyword evidence="1" id="KW-0732">Signal</keyword>
<evidence type="ECO:0000256" key="1">
    <source>
        <dbReference type="SAM" id="SignalP"/>
    </source>
</evidence>
<evidence type="ECO:0008006" key="4">
    <source>
        <dbReference type="Google" id="ProtNLM"/>
    </source>
</evidence>
<reference evidence="2 3" key="1">
    <citation type="submission" date="2019-03" db="EMBL/GenBank/DDBJ databases">
        <title>Genomic Encyclopedia of Type Strains, Phase IV (KMG-IV): sequencing the most valuable type-strain genomes for metagenomic binning, comparative biology and taxonomic classification.</title>
        <authorList>
            <person name="Goeker M."/>
        </authorList>
    </citation>
    <scope>NUCLEOTIDE SEQUENCE [LARGE SCALE GENOMIC DNA]</scope>
    <source>
        <strain evidence="2 3">DSM 11901</strain>
    </source>
</reference>
<dbReference type="InterPro" id="IPR023614">
    <property type="entry name" value="Porin_dom_sf"/>
</dbReference>
<dbReference type="AlphaFoldDB" id="A0A4R6RND3"/>
<sequence>MSKKNLRCLPLAAAAMVVCMSAQAEYTFADGKLRLSGFGTVGVSRTNNDQAYFNYPGQGGGADRSASFDPDTKLGLQGTYKLTDTVSATAQLLTKYRATGEYTPQIEWAFAKWQATPSTTLRVGRIGAPFFMVSDFRDVGYANTPVRPPLDVYGQVPVSFTDGGDLSHQITLGSATVTGTLWAGQTKAKYASALASNGAALDPVVVKLRNQFGLNLQAEFDDGYTVRLGHSQGKLTVESASTNTLLSGLALLGPGVALQTGSAQLGAQAGALAAGASAAVATNGTDSSFTGIGFSMDRNNIVLATEYTVRKIQQGTVADTTGWYVLGGYRIGSVLPYAVVSRLTVDGINGTVNPALANFSADAYRGAVALQNSGKVAQNTLSLGARWDFRTGMALKAQFDRISKPSSSNGLFLNPDATTASGQDFFNNKKKVNVLSLAVDFVF</sequence>
<evidence type="ECO:0000313" key="2">
    <source>
        <dbReference type="EMBL" id="TDP88241.1"/>
    </source>
</evidence>